<evidence type="ECO:0000313" key="2">
    <source>
        <dbReference type="EMBL" id="KAK5118397.1"/>
    </source>
</evidence>
<proteinExistence type="predicted"/>
<feature type="region of interest" description="Disordered" evidence="1">
    <location>
        <begin position="83"/>
        <end position="154"/>
    </location>
</feature>
<protein>
    <submittedName>
        <fullName evidence="2">Uncharacterized protein</fullName>
    </submittedName>
</protein>
<comment type="caution">
    <text evidence="2">The sequence shown here is derived from an EMBL/GenBank/DDBJ whole genome shotgun (WGS) entry which is preliminary data.</text>
</comment>
<accession>A0AAN7TIB8</accession>
<gene>
    <name evidence="2" type="ORF">LTR62_002911</name>
</gene>
<dbReference type="EMBL" id="JAVRRL010000002">
    <property type="protein sequence ID" value="KAK5118397.1"/>
    <property type="molecule type" value="Genomic_DNA"/>
</dbReference>
<reference evidence="2" key="1">
    <citation type="submission" date="2023-08" db="EMBL/GenBank/DDBJ databases">
        <title>Black Yeasts Isolated from many extreme environments.</title>
        <authorList>
            <person name="Coleine C."/>
            <person name="Stajich J.E."/>
            <person name="Selbmann L."/>
        </authorList>
    </citation>
    <scope>NUCLEOTIDE SEQUENCE</scope>
    <source>
        <strain evidence="2">CCFEE 5401</strain>
    </source>
</reference>
<evidence type="ECO:0000256" key="1">
    <source>
        <dbReference type="SAM" id="MobiDB-lite"/>
    </source>
</evidence>
<evidence type="ECO:0000313" key="3">
    <source>
        <dbReference type="Proteomes" id="UP001310890"/>
    </source>
</evidence>
<dbReference type="Proteomes" id="UP001310890">
    <property type="component" value="Unassembled WGS sequence"/>
</dbReference>
<organism evidence="2 3">
    <name type="scientific">Meristemomyces frigidus</name>
    <dbReference type="NCBI Taxonomy" id="1508187"/>
    <lineage>
        <taxon>Eukaryota</taxon>
        <taxon>Fungi</taxon>
        <taxon>Dikarya</taxon>
        <taxon>Ascomycota</taxon>
        <taxon>Pezizomycotina</taxon>
        <taxon>Dothideomycetes</taxon>
        <taxon>Dothideomycetidae</taxon>
        <taxon>Mycosphaerellales</taxon>
        <taxon>Teratosphaeriaceae</taxon>
        <taxon>Meristemomyces</taxon>
    </lineage>
</organism>
<feature type="compositionally biased region" description="Polar residues" evidence="1">
    <location>
        <begin position="106"/>
        <end position="118"/>
    </location>
</feature>
<name>A0AAN7TIB8_9PEZI</name>
<dbReference type="AlphaFoldDB" id="A0AAN7TIB8"/>
<feature type="compositionally biased region" description="Polar residues" evidence="1">
    <location>
        <begin position="128"/>
        <end position="142"/>
    </location>
</feature>
<sequence length="372" mass="41004">MIHDFDLPGLGLCCGVDQRLAALNRELRFIARTLARLRHRHHAALVFANKQSSVIQSNIITDLQQRVPQQTVQMLKRLFITPHKERPEDIESAPATPTDERPPSLTPCSPSPASISSRVTKERAQSLHLPQTRPTSDYNTTPLPRPASYAATSSAHEETTITLIIDQASQALFDMPRHHIPTILSRFSSKAVPIQPHRENDEATTVEGIYLPGVRVPDLSDFMSWTRTGRILPQTPSPSDPEWQIEHSARRLIAALTLGITLSSLPYQQAFLEEFAALAPLLEWPEDYVTALFTATRLASCASHPAEGLMVAIVAARTVGRGKRGVRKGAGEGGAGERIRSTRFWGMFDSYVEVQGPECSSPGGVNEFVARL</sequence>